<evidence type="ECO:0000313" key="9">
    <source>
        <dbReference type="EMBL" id="MFD2028909.1"/>
    </source>
</evidence>
<dbReference type="InterPro" id="IPR013249">
    <property type="entry name" value="RNA_pol_sigma70_r4_t2"/>
</dbReference>
<keyword evidence="6" id="KW-0472">Membrane</keyword>
<accession>A0ABW4VF51</accession>
<keyword evidence="3" id="KW-0731">Sigma factor</keyword>
<dbReference type="Gene3D" id="1.10.10.10">
    <property type="entry name" value="Winged helix-like DNA-binding domain superfamily/Winged helix DNA-binding domain"/>
    <property type="match status" value="1"/>
</dbReference>
<evidence type="ECO:0000313" key="10">
    <source>
        <dbReference type="Proteomes" id="UP001597338"/>
    </source>
</evidence>
<dbReference type="SUPFAM" id="SSF88659">
    <property type="entry name" value="Sigma3 and sigma4 domains of RNA polymerase sigma factors"/>
    <property type="match status" value="1"/>
</dbReference>
<sequence>MSIHVPERAEVRVVRSKDQEFVAFVEDARPYLFRTAYLLCGDPYRAEDLVQGTFERVYRSWHQVRTEPRAYARRILVNLRTDTWRRTRRTDLPGDDVIRPPDTPDHAARVAVRDELVQALAQLPPQQRRVVVMRHLLDLSEAQVAGELGRSVGTVKSTNARGLENLRAILERAELADIPVPYRDVAETLGGSRTALRRRRATQGVLGGVAALLVAFFLAGPVPVPGLGPVALPGSEWFRSIVGLERPDDDADALPGDCPAEPSGLEAPPWMDGWCVLRVEVGTAPDAIEAGAVVDQSVVDDAAWPAAGSGLTGTLAADGSIVTLVEVSPGPDDGDVYPDRELALELRAADGASSPVAVNGTVDGHRAEIAHVARQGYRVVWLEVATVESESSPWAVRSVDDVREPEVRTLVESSGDPVPVGYRIGLSSGYLHLQRPTGQGESEQARVWLATGDDEILVEGSTGFATTSDGVEWAANNLRTGIELAAHADDGVPRPLVTLPPMGEYPAEAVTEIASSDVVLAWALAGGIYVLDRESEAVTLAEPPGGVTGIDTDGSAVAWTSGSEDERAGYLLLHDQAYRLADDVVEIAVAGDRLAWATTDPAGSDPQLHLARILPVDR</sequence>
<dbReference type="CDD" id="cd06171">
    <property type="entry name" value="Sigma70_r4"/>
    <property type="match status" value="1"/>
</dbReference>
<dbReference type="InterPro" id="IPR036388">
    <property type="entry name" value="WH-like_DNA-bd_sf"/>
</dbReference>
<dbReference type="InterPro" id="IPR013325">
    <property type="entry name" value="RNA_pol_sigma_r2"/>
</dbReference>
<evidence type="ECO:0000259" key="8">
    <source>
        <dbReference type="Pfam" id="PF08281"/>
    </source>
</evidence>
<dbReference type="InterPro" id="IPR039425">
    <property type="entry name" value="RNA_pol_sigma-70-like"/>
</dbReference>
<evidence type="ECO:0000256" key="6">
    <source>
        <dbReference type="SAM" id="Phobius"/>
    </source>
</evidence>
<organism evidence="9 10">
    <name type="scientific">Promicromonospora aerolata</name>
    <dbReference type="NCBI Taxonomy" id="195749"/>
    <lineage>
        <taxon>Bacteria</taxon>
        <taxon>Bacillati</taxon>
        <taxon>Actinomycetota</taxon>
        <taxon>Actinomycetes</taxon>
        <taxon>Micrococcales</taxon>
        <taxon>Promicromonosporaceae</taxon>
        <taxon>Promicromonospora</taxon>
    </lineage>
</organism>
<dbReference type="Pfam" id="PF08281">
    <property type="entry name" value="Sigma70_r4_2"/>
    <property type="match status" value="1"/>
</dbReference>
<feature type="transmembrane region" description="Helical" evidence="6">
    <location>
        <begin position="205"/>
        <end position="224"/>
    </location>
</feature>
<dbReference type="EMBL" id="JBHUHF010000001">
    <property type="protein sequence ID" value="MFD2028909.1"/>
    <property type="molecule type" value="Genomic_DNA"/>
</dbReference>
<comment type="similarity">
    <text evidence="1">Belongs to the sigma-70 factor family. ECF subfamily.</text>
</comment>
<evidence type="ECO:0000256" key="4">
    <source>
        <dbReference type="ARBA" id="ARBA00023125"/>
    </source>
</evidence>
<comment type="caution">
    <text evidence="9">The sequence shown here is derived from an EMBL/GenBank/DDBJ whole genome shotgun (WGS) entry which is preliminary data.</text>
</comment>
<dbReference type="InterPro" id="IPR013324">
    <property type="entry name" value="RNA_pol_sigma_r3/r4-like"/>
</dbReference>
<evidence type="ECO:0000256" key="1">
    <source>
        <dbReference type="ARBA" id="ARBA00010641"/>
    </source>
</evidence>
<evidence type="ECO:0000256" key="3">
    <source>
        <dbReference type="ARBA" id="ARBA00023082"/>
    </source>
</evidence>
<dbReference type="InterPro" id="IPR007627">
    <property type="entry name" value="RNA_pol_sigma70_r2"/>
</dbReference>
<dbReference type="NCBIfam" id="TIGR02937">
    <property type="entry name" value="sigma70-ECF"/>
    <property type="match status" value="1"/>
</dbReference>
<feature type="domain" description="RNA polymerase sigma-70 region 2" evidence="7">
    <location>
        <begin position="25"/>
        <end position="90"/>
    </location>
</feature>
<dbReference type="Gene3D" id="1.10.1740.10">
    <property type="match status" value="1"/>
</dbReference>
<evidence type="ECO:0000256" key="2">
    <source>
        <dbReference type="ARBA" id="ARBA00023015"/>
    </source>
</evidence>
<keyword evidence="5" id="KW-0804">Transcription</keyword>
<keyword evidence="10" id="KW-1185">Reference proteome</keyword>
<dbReference type="RefSeq" id="WP_377200568.1">
    <property type="nucleotide sequence ID" value="NZ_JBHUHF010000001.1"/>
</dbReference>
<keyword evidence="2" id="KW-0805">Transcription regulation</keyword>
<dbReference type="Pfam" id="PF04542">
    <property type="entry name" value="Sigma70_r2"/>
    <property type="match status" value="1"/>
</dbReference>
<dbReference type="NCBIfam" id="TIGR02983">
    <property type="entry name" value="SigE-fam_strep"/>
    <property type="match status" value="1"/>
</dbReference>
<dbReference type="PANTHER" id="PTHR43133">
    <property type="entry name" value="RNA POLYMERASE ECF-TYPE SIGMA FACTO"/>
    <property type="match status" value="1"/>
</dbReference>
<dbReference type="SUPFAM" id="SSF88946">
    <property type="entry name" value="Sigma2 domain of RNA polymerase sigma factors"/>
    <property type="match status" value="1"/>
</dbReference>
<proteinExistence type="inferred from homology"/>
<reference evidence="10" key="1">
    <citation type="journal article" date="2019" name="Int. J. Syst. Evol. Microbiol.">
        <title>The Global Catalogue of Microorganisms (GCM) 10K type strain sequencing project: providing services to taxonomists for standard genome sequencing and annotation.</title>
        <authorList>
            <consortium name="The Broad Institute Genomics Platform"/>
            <consortium name="The Broad Institute Genome Sequencing Center for Infectious Disease"/>
            <person name="Wu L."/>
            <person name="Ma J."/>
        </authorList>
    </citation>
    <scope>NUCLEOTIDE SEQUENCE [LARGE SCALE GENOMIC DNA]</scope>
    <source>
        <strain evidence="10">CCM 7043</strain>
    </source>
</reference>
<dbReference type="PANTHER" id="PTHR43133:SF50">
    <property type="entry name" value="ECF RNA POLYMERASE SIGMA FACTOR SIGM"/>
    <property type="match status" value="1"/>
</dbReference>
<keyword evidence="6" id="KW-0812">Transmembrane</keyword>
<gene>
    <name evidence="9" type="ORF">ACFSL2_25740</name>
</gene>
<keyword evidence="4" id="KW-0238">DNA-binding</keyword>
<evidence type="ECO:0000256" key="5">
    <source>
        <dbReference type="ARBA" id="ARBA00023163"/>
    </source>
</evidence>
<dbReference type="InterPro" id="IPR014325">
    <property type="entry name" value="RNA_pol_sigma-E_actinobac"/>
</dbReference>
<name>A0ABW4VF51_9MICO</name>
<feature type="domain" description="RNA polymerase sigma factor 70 region 4 type 2" evidence="8">
    <location>
        <begin position="114"/>
        <end position="166"/>
    </location>
</feature>
<evidence type="ECO:0000259" key="7">
    <source>
        <dbReference type="Pfam" id="PF04542"/>
    </source>
</evidence>
<keyword evidence="6" id="KW-1133">Transmembrane helix</keyword>
<dbReference type="InterPro" id="IPR014284">
    <property type="entry name" value="RNA_pol_sigma-70_dom"/>
</dbReference>
<dbReference type="Proteomes" id="UP001597338">
    <property type="component" value="Unassembled WGS sequence"/>
</dbReference>
<protein>
    <submittedName>
        <fullName evidence="9">SigE family RNA polymerase sigma factor</fullName>
    </submittedName>
</protein>